<protein>
    <submittedName>
        <fullName evidence="1">Uncharacterized protein</fullName>
    </submittedName>
</protein>
<keyword evidence="2" id="KW-1185">Reference proteome</keyword>
<gene>
    <name evidence="1" type="ORF">RZ517_01660</name>
</gene>
<sequence length="71" mass="7709">MAGRTFSLEQLADAGVTRISVGSAFFRVAYGAFINAARQVFDDGTFDKSAEGIGFAELETFFQTPHKDTQP</sequence>
<evidence type="ECO:0000313" key="1">
    <source>
        <dbReference type="EMBL" id="WWR46919.1"/>
    </source>
</evidence>
<dbReference type="RefSeq" id="WP_338549762.1">
    <property type="nucleotide sequence ID" value="NZ_CP146069.1"/>
</dbReference>
<proteinExistence type="predicted"/>
<accession>A0ABZ2HL60</accession>
<dbReference type="Proteomes" id="UP001364156">
    <property type="component" value="Chromosome"/>
</dbReference>
<evidence type="ECO:0000313" key="2">
    <source>
        <dbReference type="Proteomes" id="UP001364156"/>
    </source>
</evidence>
<reference evidence="1 2" key="1">
    <citation type="submission" date="2023-10" db="EMBL/GenBank/DDBJ databases">
        <title>Roseovarius strain S88 nov., isolated from a marine algae.</title>
        <authorList>
            <person name="Lee M.W."/>
            <person name="Lee J.K."/>
            <person name="Kim J.M."/>
            <person name="Choi D.G."/>
            <person name="Baek J.H."/>
            <person name="Bayburt H."/>
            <person name="Jung J.J."/>
            <person name="Han D.M."/>
            <person name="Jeon C.O."/>
        </authorList>
    </citation>
    <scope>NUCLEOTIDE SEQUENCE [LARGE SCALE GENOMIC DNA]</scope>
    <source>
        <strain evidence="1 2">S88</strain>
    </source>
</reference>
<dbReference type="InterPro" id="IPR015813">
    <property type="entry name" value="Pyrv/PenolPyrv_kinase-like_dom"/>
</dbReference>
<dbReference type="SUPFAM" id="SSF51621">
    <property type="entry name" value="Phosphoenolpyruvate/pyruvate domain"/>
    <property type="match status" value="1"/>
</dbReference>
<dbReference type="EMBL" id="CP146069">
    <property type="protein sequence ID" value="WWR46919.1"/>
    <property type="molecule type" value="Genomic_DNA"/>
</dbReference>
<name>A0ABZ2HL60_9RHOB</name>
<organism evidence="1 2">
    <name type="scientific">Roseovarius phycicola</name>
    <dbReference type="NCBI Taxonomy" id="3080976"/>
    <lineage>
        <taxon>Bacteria</taxon>
        <taxon>Pseudomonadati</taxon>
        <taxon>Pseudomonadota</taxon>
        <taxon>Alphaproteobacteria</taxon>
        <taxon>Rhodobacterales</taxon>
        <taxon>Roseobacteraceae</taxon>
        <taxon>Roseovarius</taxon>
    </lineage>
</organism>
<dbReference type="Gene3D" id="6.10.250.2750">
    <property type="match status" value="1"/>
</dbReference>